<dbReference type="GO" id="GO:0045727">
    <property type="term" value="P:positive regulation of translation"/>
    <property type="evidence" value="ECO:0007669"/>
    <property type="project" value="TreeGrafter"/>
</dbReference>
<dbReference type="SMART" id="SM00838">
    <property type="entry name" value="EFG_C"/>
    <property type="match status" value="1"/>
</dbReference>
<dbReference type="Gene3D" id="3.30.70.240">
    <property type="match status" value="1"/>
</dbReference>
<dbReference type="NCBIfam" id="TIGR01393">
    <property type="entry name" value="lepA"/>
    <property type="match status" value="1"/>
</dbReference>
<keyword evidence="2" id="KW-0547">Nucleotide-binding</keyword>
<dbReference type="SUPFAM" id="SSF54980">
    <property type="entry name" value="EF-G C-terminal domain-like"/>
    <property type="match status" value="2"/>
</dbReference>
<dbReference type="InterPro" id="IPR038363">
    <property type="entry name" value="LepA_C_sf"/>
</dbReference>
<dbReference type="FunFam" id="3.40.50.300:FF:000078">
    <property type="entry name" value="Elongation factor 4"/>
    <property type="match status" value="1"/>
</dbReference>
<dbReference type="PROSITE" id="PS51722">
    <property type="entry name" value="G_TR_2"/>
    <property type="match status" value="1"/>
</dbReference>
<dbReference type="Gene3D" id="3.40.50.300">
    <property type="entry name" value="P-loop containing nucleotide triphosphate hydrolases"/>
    <property type="match status" value="1"/>
</dbReference>
<evidence type="ECO:0000256" key="3">
    <source>
        <dbReference type="ARBA" id="ARBA00022801"/>
    </source>
</evidence>
<sequence>MNTSRIRNFCIIAHIDHGKSTLADRLLEETNTLSKKVMKDQVLDSMDLERERGITIKSHPIKMQYQHSDGRNYVLNLIDTPGHVDFSYEVSRSLAACEGALLLVDAAQGVEAQTVSNTYLAVENDLTIIPIINKVDLQSAMVEEVKAQIMELIGCNEEDIIEASAKNGIGVDQIFTAIIERIAAPQENDDAPPRALIFDSLYDNYRGAVPYVRVFDGVLKPGMTVHFFAHDQEYEITELGHFIMKKVKTNELRSGDVGYIVASIRHMGHIEPGDTITVKENRAQEPLPGYKKIKPMVFTGLYPVEADDYDQLRQALEKLQLNDFSLDFIPETSEALGFGFRCGFLGLLHMEIIQERLEREFDLDLVTTTPNVIYRVVTNDGETLEVDTPAKMPVTGDINEILEPIVAAEILTPKEYIGSIMTLCQNKRGVYKNTNYLSPEKAQIHYDLPLGEIIFDFYDKLKSISSGYASFDYEFKEFAEANLRKLDILIHSEPVDALSTICHAEDAYQRGVALCSKLKELIPRQMFEVAIQAALNNRIIARTTVRALKKNVTAKCYGGDITRKRKLWEKQKKGKKRMKMIGKVEVPQEALLAVLQVDSD</sequence>
<dbReference type="Pfam" id="PF03144">
    <property type="entry name" value="GTP_EFTU_D2"/>
    <property type="match status" value="1"/>
</dbReference>
<evidence type="ECO:0000256" key="4">
    <source>
        <dbReference type="ARBA" id="ARBA00022917"/>
    </source>
</evidence>
<dbReference type="CDD" id="cd03709">
    <property type="entry name" value="lepA_C"/>
    <property type="match status" value="1"/>
</dbReference>
<comment type="similarity">
    <text evidence="1">Belongs to the TRAFAC class translation factor GTPase superfamily. Classic translation factor GTPase family. LepA subfamily.</text>
</comment>
<keyword evidence="5" id="KW-0342">GTP-binding</keyword>
<dbReference type="GO" id="GO:0003924">
    <property type="term" value="F:GTPase activity"/>
    <property type="evidence" value="ECO:0007669"/>
    <property type="project" value="InterPro"/>
</dbReference>
<dbReference type="GO" id="GO:0005525">
    <property type="term" value="F:GTP binding"/>
    <property type="evidence" value="ECO:0007669"/>
    <property type="project" value="UniProtKB-KW"/>
</dbReference>
<keyword evidence="4" id="KW-0648">Protein biosynthesis</keyword>
<dbReference type="InterPro" id="IPR004161">
    <property type="entry name" value="EFTu-like_2"/>
</dbReference>
<dbReference type="Gene3D" id="3.30.70.870">
    <property type="entry name" value="Elongation Factor G (Translational Gtpase), domain 3"/>
    <property type="match status" value="1"/>
</dbReference>
<dbReference type="Pfam" id="PF06421">
    <property type="entry name" value="LepA_C"/>
    <property type="match status" value="1"/>
</dbReference>
<dbReference type="InterPro" id="IPR035654">
    <property type="entry name" value="LepA_IV"/>
</dbReference>
<dbReference type="PANTHER" id="PTHR43512">
    <property type="entry name" value="TRANSLATION FACTOR GUF1-RELATED"/>
    <property type="match status" value="1"/>
</dbReference>
<keyword evidence="3" id="KW-0378">Hydrolase</keyword>
<dbReference type="InterPro" id="IPR000795">
    <property type="entry name" value="T_Tr_GTP-bd_dom"/>
</dbReference>
<evidence type="ECO:0000259" key="6">
    <source>
        <dbReference type="PROSITE" id="PS51722"/>
    </source>
</evidence>
<dbReference type="InterPro" id="IPR013842">
    <property type="entry name" value="LepA_CTD"/>
</dbReference>
<feature type="domain" description="Tr-type G" evidence="6">
    <location>
        <begin position="4"/>
        <end position="186"/>
    </location>
</feature>
<dbReference type="CDD" id="cd16260">
    <property type="entry name" value="EF4_III"/>
    <property type="match status" value="1"/>
</dbReference>
<gene>
    <name evidence="7" type="ORF">METZ01_LOCUS19302</name>
</gene>
<dbReference type="NCBIfam" id="TIGR00231">
    <property type="entry name" value="small_GTP"/>
    <property type="match status" value="1"/>
</dbReference>
<dbReference type="Pfam" id="PF00009">
    <property type="entry name" value="GTP_EFTU"/>
    <property type="match status" value="1"/>
</dbReference>
<proteinExistence type="inferred from homology"/>
<reference evidence="7" key="1">
    <citation type="submission" date="2018-05" db="EMBL/GenBank/DDBJ databases">
        <authorList>
            <person name="Lanie J.A."/>
            <person name="Ng W.-L."/>
            <person name="Kazmierczak K.M."/>
            <person name="Andrzejewski T.M."/>
            <person name="Davidsen T.M."/>
            <person name="Wayne K.J."/>
            <person name="Tettelin H."/>
            <person name="Glass J.I."/>
            <person name="Rusch D."/>
            <person name="Podicherti R."/>
            <person name="Tsui H.-C.T."/>
            <person name="Winkler M.E."/>
        </authorList>
    </citation>
    <scope>NUCLEOTIDE SEQUENCE</scope>
</reference>
<dbReference type="InterPro" id="IPR005225">
    <property type="entry name" value="Small_GTP-bd"/>
</dbReference>
<evidence type="ECO:0000256" key="1">
    <source>
        <dbReference type="ARBA" id="ARBA00005454"/>
    </source>
</evidence>
<dbReference type="Pfam" id="PF00679">
    <property type="entry name" value="EFG_C"/>
    <property type="match status" value="1"/>
</dbReference>
<dbReference type="PANTHER" id="PTHR43512:SF4">
    <property type="entry name" value="TRANSLATION FACTOR GUF1 HOMOLOG, CHLOROPLASTIC"/>
    <property type="match status" value="1"/>
</dbReference>
<dbReference type="GO" id="GO:0043022">
    <property type="term" value="F:ribosome binding"/>
    <property type="evidence" value="ECO:0007669"/>
    <property type="project" value="TreeGrafter"/>
</dbReference>
<dbReference type="InterPro" id="IPR000640">
    <property type="entry name" value="EFG_V-like"/>
</dbReference>
<dbReference type="GO" id="GO:0006412">
    <property type="term" value="P:translation"/>
    <property type="evidence" value="ECO:0007669"/>
    <property type="project" value="UniProtKB-KW"/>
</dbReference>
<dbReference type="SUPFAM" id="SSF52540">
    <property type="entry name" value="P-loop containing nucleoside triphosphate hydrolases"/>
    <property type="match status" value="1"/>
</dbReference>
<accession>A0A381PJ46</accession>
<dbReference type="CDD" id="cd03699">
    <property type="entry name" value="EF4_II"/>
    <property type="match status" value="1"/>
</dbReference>
<name>A0A381PJ46_9ZZZZ</name>
<dbReference type="FunFam" id="3.30.70.240:FF:000007">
    <property type="entry name" value="Translation factor GUF1, mitochondrial"/>
    <property type="match status" value="1"/>
</dbReference>
<evidence type="ECO:0000256" key="2">
    <source>
        <dbReference type="ARBA" id="ARBA00022741"/>
    </source>
</evidence>
<dbReference type="FunFam" id="3.30.70.2570:FF:000001">
    <property type="entry name" value="Translation factor GUF1, mitochondrial"/>
    <property type="match status" value="1"/>
</dbReference>
<dbReference type="Gene3D" id="2.40.30.10">
    <property type="entry name" value="Translation factors"/>
    <property type="match status" value="1"/>
</dbReference>
<protein>
    <recommendedName>
        <fullName evidence="6">Tr-type G domain-containing protein</fullName>
    </recommendedName>
</protein>
<dbReference type="FunFam" id="3.30.70.870:FF:000004">
    <property type="entry name" value="Translation factor GUF1, mitochondrial"/>
    <property type="match status" value="1"/>
</dbReference>
<dbReference type="CDD" id="cd01890">
    <property type="entry name" value="LepA"/>
    <property type="match status" value="1"/>
</dbReference>
<dbReference type="InterPro" id="IPR035647">
    <property type="entry name" value="EFG_III/V"/>
</dbReference>
<dbReference type="InterPro" id="IPR027417">
    <property type="entry name" value="P-loop_NTPase"/>
</dbReference>
<dbReference type="InterPro" id="IPR009000">
    <property type="entry name" value="Transl_B-barrel_sf"/>
</dbReference>
<dbReference type="Gene3D" id="3.30.70.2570">
    <property type="entry name" value="Elongation factor 4, C-terminal domain"/>
    <property type="match status" value="1"/>
</dbReference>
<dbReference type="HAMAP" id="MF_00071">
    <property type="entry name" value="LepA"/>
    <property type="match status" value="1"/>
</dbReference>
<organism evidence="7">
    <name type="scientific">marine metagenome</name>
    <dbReference type="NCBI Taxonomy" id="408172"/>
    <lineage>
        <taxon>unclassified sequences</taxon>
        <taxon>metagenomes</taxon>
        <taxon>ecological metagenomes</taxon>
    </lineage>
</organism>
<dbReference type="AlphaFoldDB" id="A0A381PJ46"/>
<evidence type="ECO:0000256" key="5">
    <source>
        <dbReference type="ARBA" id="ARBA00023134"/>
    </source>
</evidence>
<dbReference type="FunFam" id="2.40.30.10:FF:000015">
    <property type="entry name" value="Translation factor GUF1, mitochondrial"/>
    <property type="match status" value="1"/>
</dbReference>
<dbReference type="EMBL" id="UINC01000984">
    <property type="protein sequence ID" value="SUZ66448.1"/>
    <property type="molecule type" value="Genomic_DNA"/>
</dbReference>
<evidence type="ECO:0000313" key="7">
    <source>
        <dbReference type="EMBL" id="SUZ66448.1"/>
    </source>
</evidence>
<dbReference type="PRINTS" id="PR00315">
    <property type="entry name" value="ELONGATNFCT"/>
</dbReference>
<dbReference type="SUPFAM" id="SSF50447">
    <property type="entry name" value="Translation proteins"/>
    <property type="match status" value="1"/>
</dbReference>
<dbReference type="InterPro" id="IPR006297">
    <property type="entry name" value="EF-4"/>
</dbReference>